<organism evidence="1 2">
    <name type="scientific">Brevundimonas variabilis</name>
    <dbReference type="NCBI Taxonomy" id="74312"/>
    <lineage>
        <taxon>Bacteria</taxon>
        <taxon>Pseudomonadati</taxon>
        <taxon>Pseudomonadota</taxon>
        <taxon>Alphaproteobacteria</taxon>
        <taxon>Caulobacterales</taxon>
        <taxon>Caulobacteraceae</taxon>
        <taxon>Brevundimonas</taxon>
    </lineage>
</organism>
<reference evidence="1 2" key="1">
    <citation type="submission" date="2020-08" db="EMBL/GenBank/DDBJ databases">
        <title>Genomic Encyclopedia of Type Strains, Phase IV (KMG-IV): sequencing the most valuable type-strain genomes for metagenomic binning, comparative biology and taxonomic classification.</title>
        <authorList>
            <person name="Goeker M."/>
        </authorList>
    </citation>
    <scope>NUCLEOTIDE SEQUENCE [LARGE SCALE GENOMIC DNA]</scope>
    <source>
        <strain evidence="1 2">DSM 4737</strain>
    </source>
</reference>
<protein>
    <submittedName>
        <fullName evidence="1">Uncharacterized protein</fullName>
    </submittedName>
</protein>
<dbReference type="InterPro" id="IPR036390">
    <property type="entry name" value="WH_DNA-bd_sf"/>
</dbReference>
<proteinExistence type="predicted"/>
<gene>
    <name evidence="1" type="ORF">GGR13_003277</name>
</gene>
<dbReference type="AlphaFoldDB" id="A0A7W9CLG0"/>
<evidence type="ECO:0000313" key="1">
    <source>
        <dbReference type="EMBL" id="MBB5747649.1"/>
    </source>
</evidence>
<sequence>MMAIASYLSATSRFVSGLSVLEACGVLGTDRMANPPWSIGGITTRLMTAHVLRGIESATDLNPSVSLSTQYIALALAHLTGAALRVQPGLPEGAGRLAYLAPTFKAVSVSRLSRFTRLPHETVRRQILKLEKMGAVTQRDGGKVIDLSDPARMIPWVDLQTQTDVSTRQTVWKLFRAGVIVHTPPSETPLHPLMP</sequence>
<keyword evidence="2" id="KW-1185">Reference proteome</keyword>
<comment type="caution">
    <text evidence="1">The sequence shown here is derived from an EMBL/GenBank/DDBJ whole genome shotgun (WGS) entry which is preliminary data.</text>
</comment>
<name>A0A7W9CLG0_9CAUL</name>
<accession>A0A7W9CLG0</accession>
<dbReference type="RefSeq" id="WP_183214627.1">
    <property type="nucleotide sequence ID" value="NZ_JACHOR010000006.1"/>
</dbReference>
<dbReference type="Proteomes" id="UP000545037">
    <property type="component" value="Unassembled WGS sequence"/>
</dbReference>
<dbReference type="EMBL" id="JACHOR010000006">
    <property type="protein sequence ID" value="MBB5747649.1"/>
    <property type="molecule type" value="Genomic_DNA"/>
</dbReference>
<evidence type="ECO:0000313" key="2">
    <source>
        <dbReference type="Proteomes" id="UP000545037"/>
    </source>
</evidence>
<dbReference type="SUPFAM" id="SSF46785">
    <property type="entry name" value="Winged helix' DNA-binding domain"/>
    <property type="match status" value="1"/>
</dbReference>